<feature type="coiled-coil region" evidence="1">
    <location>
        <begin position="17"/>
        <end position="75"/>
    </location>
</feature>
<dbReference type="Proteomes" id="UP000321947">
    <property type="component" value="Unassembled WGS sequence"/>
</dbReference>
<evidence type="ECO:0000313" key="6">
    <source>
        <dbReference type="Proteomes" id="UP000321947"/>
    </source>
</evidence>
<evidence type="ECO:0000313" key="4">
    <source>
        <dbReference type="EMBL" id="TYK01529.1"/>
    </source>
</evidence>
<protein>
    <submittedName>
        <fullName evidence="4">Protein Ycf2-like</fullName>
    </submittedName>
</protein>
<evidence type="ECO:0000313" key="3">
    <source>
        <dbReference type="EMBL" id="KAA0056073.1"/>
    </source>
</evidence>
<name>A0A5D3BTW6_CUCMM</name>
<reference evidence="5 6" key="1">
    <citation type="submission" date="2019-08" db="EMBL/GenBank/DDBJ databases">
        <title>Draft genome sequences of two oriental melons (Cucumis melo L. var makuwa).</title>
        <authorList>
            <person name="Kwon S.-Y."/>
        </authorList>
    </citation>
    <scope>NUCLEOTIDE SEQUENCE [LARGE SCALE GENOMIC DNA]</scope>
    <source>
        <strain evidence="6">cv. Chang Bougi</strain>
        <strain evidence="5">cv. SW 3</strain>
        <tissue evidence="4">Leaf</tissue>
    </source>
</reference>
<dbReference type="EMBL" id="SSTE01008349">
    <property type="protein sequence ID" value="KAA0056073.1"/>
    <property type="molecule type" value="Genomic_DNA"/>
</dbReference>
<dbReference type="EMBL" id="SSTD01016175">
    <property type="protein sequence ID" value="TYK01529.1"/>
    <property type="molecule type" value="Genomic_DNA"/>
</dbReference>
<gene>
    <name evidence="4" type="ORF">E5676_scaffold451G00910</name>
    <name evidence="3" type="ORF">E6C27_scaffold323G00230</name>
</gene>
<dbReference type="OrthoDB" id="1814939at2759"/>
<comment type="caution">
    <text evidence="4">The sequence shown here is derived from an EMBL/GenBank/DDBJ whole genome shotgun (WGS) entry which is preliminary data.</text>
</comment>
<evidence type="ECO:0000256" key="2">
    <source>
        <dbReference type="SAM" id="MobiDB-lite"/>
    </source>
</evidence>
<proteinExistence type="predicted"/>
<sequence>MLATPIEVGMSYFAPFMETEKDILKEEEDELQKTKNSDHIAHVSLNRGMPSTSGIDGLTRMVEKIENRQKRMETSVEGILKFLKSVELKINNRFKELGQKMNGRIEAIRSQQSSYSGALYTNEFMRARAFEKHLNKVEEDQEEDDVEDLNLDSSNQTVLEKRDDDEDKDGKGLMDESRAASSRGQDGGQPKMAKSGIPPTDRDRDCSPYMVEFRRWHTRRPTKTAGYATMFDLTEQLEVANETRTAVGWASMATHKTTDEGGLQSTMTLASDLRLESSGTVDRLDGRQISDQQVRMLFPN</sequence>
<evidence type="ECO:0000313" key="5">
    <source>
        <dbReference type="Proteomes" id="UP000321393"/>
    </source>
</evidence>
<feature type="compositionally biased region" description="Acidic residues" evidence="2">
    <location>
        <begin position="139"/>
        <end position="150"/>
    </location>
</feature>
<feature type="compositionally biased region" description="Basic and acidic residues" evidence="2">
    <location>
        <begin position="168"/>
        <end position="178"/>
    </location>
</feature>
<organism evidence="4 6">
    <name type="scientific">Cucumis melo var. makuwa</name>
    <name type="common">Oriental melon</name>
    <dbReference type="NCBI Taxonomy" id="1194695"/>
    <lineage>
        <taxon>Eukaryota</taxon>
        <taxon>Viridiplantae</taxon>
        <taxon>Streptophyta</taxon>
        <taxon>Embryophyta</taxon>
        <taxon>Tracheophyta</taxon>
        <taxon>Spermatophyta</taxon>
        <taxon>Magnoliopsida</taxon>
        <taxon>eudicotyledons</taxon>
        <taxon>Gunneridae</taxon>
        <taxon>Pentapetalae</taxon>
        <taxon>rosids</taxon>
        <taxon>fabids</taxon>
        <taxon>Cucurbitales</taxon>
        <taxon>Cucurbitaceae</taxon>
        <taxon>Benincaseae</taxon>
        <taxon>Cucumis</taxon>
    </lineage>
</organism>
<dbReference type="AlphaFoldDB" id="A0A5D3BTW6"/>
<accession>A0A5D3BTW6</accession>
<feature type="region of interest" description="Disordered" evidence="2">
    <location>
        <begin position="137"/>
        <end position="206"/>
    </location>
</feature>
<keyword evidence="1" id="KW-0175">Coiled coil</keyword>
<dbReference type="Proteomes" id="UP000321393">
    <property type="component" value="Unassembled WGS sequence"/>
</dbReference>
<evidence type="ECO:0000256" key="1">
    <source>
        <dbReference type="SAM" id="Coils"/>
    </source>
</evidence>